<protein>
    <recommendedName>
        <fullName evidence="5">Secreted protein</fullName>
    </recommendedName>
</protein>
<evidence type="ECO:0000313" key="4">
    <source>
        <dbReference type="Proteomes" id="UP000234181"/>
    </source>
</evidence>
<accession>A0AB38DVL6</accession>
<dbReference type="EMBL" id="OCYT01000021">
    <property type="protein sequence ID" value="SON76436.1"/>
    <property type="molecule type" value="Genomic_DNA"/>
</dbReference>
<dbReference type="AlphaFoldDB" id="A0AB38DVL6"/>
<reference evidence="3 4" key="1">
    <citation type="submission" date="2017-10" db="EMBL/GenBank/DDBJ databases">
        <authorList>
            <person name="Regsiter A."/>
            <person name="William W."/>
        </authorList>
    </citation>
    <scope>NUCLEOTIDE SEQUENCE [LARGE SCALE GENOMIC DNA]</scope>
    <source>
        <strain evidence="1 4">CFBP6984</strain>
        <strain evidence="2 3">CFBP7430</strain>
    </source>
</reference>
<evidence type="ECO:0000313" key="2">
    <source>
        <dbReference type="EMBL" id="SON80539.1"/>
    </source>
</evidence>
<proteinExistence type="predicted"/>
<keyword evidence="4" id="KW-1185">Reference proteome</keyword>
<dbReference type="EMBL" id="OCYS01000018">
    <property type="protein sequence ID" value="SON80539.1"/>
    <property type="molecule type" value="Genomic_DNA"/>
</dbReference>
<dbReference type="Proteomes" id="UP000234166">
    <property type="component" value="Unassembled WGS sequence"/>
</dbReference>
<evidence type="ECO:0000313" key="3">
    <source>
        <dbReference type="Proteomes" id="UP000234166"/>
    </source>
</evidence>
<comment type="caution">
    <text evidence="2">The sequence shown here is derived from an EMBL/GenBank/DDBJ whole genome shotgun (WGS) entry which is preliminary data.</text>
</comment>
<evidence type="ECO:0008006" key="5">
    <source>
        <dbReference type="Google" id="ProtNLM"/>
    </source>
</evidence>
<organism evidence="2 3">
    <name type="scientific">Xanthomonas campestris pv. phaseoli</name>
    <dbReference type="NCBI Taxonomy" id="317013"/>
    <lineage>
        <taxon>Bacteria</taxon>
        <taxon>Pseudomonadati</taxon>
        <taxon>Pseudomonadota</taxon>
        <taxon>Gammaproteobacteria</taxon>
        <taxon>Lysobacterales</taxon>
        <taxon>Lysobacteraceae</taxon>
        <taxon>Xanthomonas</taxon>
    </lineage>
</organism>
<name>A0AB38DVL6_XANCH</name>
<evidence type="ECO:0000313" key="1">
    <source>
        <dbReference type="EMBL" id="SON76436.1"/>
    </source>
</evidence>
<sequence>MHSCILTVRQRYATMSSLSLSSYRYPRPGEQGVLATFSHLKVPPRVDLRDSGPHDHV</sequence>
<gene>
    <name evidence="1" type="ORF">XAP6984_1170002</name>
    <name evidence="2" type="ORF">XAP7430_1140002</name>
</gene>
<dbReference type="Proteomes" id="UP000234181">
    <property type="component" value="Unassembled WGS sequence"/>
</dbReference>